<reference evidence="4" key="1">
    <citation type="submission" date="2021-01" db="EMBL/GenBank/DDBJ databases">
        <authorList>
            <person name="Corre E."/>
            <person name="Pelletier E."/>
            <person name="Niang G."/>
            <person name="Scheremetjew M."/>
            <person name="Finn R."/>
            <person name="Kale V."/>
            <person name="Holt S."/>
            <person name="Cochrane G."/>
            <person name="Meng A."/>
            <person name="Brown T."/>
            <person name="Cohen L."/>
        </authorList>
    </citation>
    <scope>NUCLEOTIDE SEQUENCE</scope>
    <source>
        <strain evidence="4">CCMP722</strain>
    </source>
</reference>
<feature type="coiled-coil region" evidence="1">
    <location>
        <begin position="123"/>
        <end position="150"/>
    </location>
</feature>
<evidence type="ECO:0000256" key="2">
    <source>
        <dbReference type="SAM" id="MobiDB-lite"/>
    </source>
</evidence>
<protein>
    <submittedName>
        <fullName evidence="4">Uncharacterized protein</fullName>
    </submittedName>
</protein>
<keyword evidence="3" id="KW-0812">Transmembrane</keyword>
<name>A0A7S0QWQ0_9CHLO</name>
<feature type="compositionally biased region" description="Basic residues" evidence="2">
    <location>
        <begin position="81"/>
        <end position="94"/>
    </location>
</feature>
<proteinExistence type="predicted"/>
<feature type="transmembrane region" description="Helical" evidence="3">
    <location>
        <begin position="172"/>
        <end position="192"/>
    </location>
</feature>
<dbReference type="EMBL" id="HBFA01005168">
    <property type="protein sequence ID" value="CAD8652754.1"/>
    <property type="molecule type" value="Transcribed_RNA"/>
</dbReference>
<organism evidence="4">
    <name type="scientific">Pyramimonas obovata</name>
    <dbReference type="NCBI Taxonomy" id="1411642"/>
    <lineage>
        <taxon>Eukaryota</taxon>
        <taxon>Viridiplantae</taxon>
        <taxon>Chlorophyta</taxon>
        <taxon>Pyramimonadophyceae</taxon>
        <taxon>Pyramimonadales</taxon>
        <taxon>Pyramimonadaceae</taxon>
        <taxon>Pyramimonas</taxon>
        <taxon>Pyramimonas incertae sedis</taxon>
    </lineage>
</organism>
<dbReference type="AlphaFoldDB" id="A0A7S0QWQ0"/>
<keyword evidence="3" id="KW-0472">Membrane</keyword>
<evidence type="ECO:0000313" key="4">
    <source>
        <dbReference type="EMBL" id="CAD8652754.1"/>
    </source>
</evidence>
<evidence type="ECO:0000256" key="1">
    <source>
        <dbReference type="SAM" id="Coils"/>
    </source>
</evidence>
<keyword evidence="1" id="KW-0175">Coiled coil</keyword>
<sequence>MPDRELYVEGALEEGRGINWFSGKEEQKENLHGDMRFSVDKIRDAVLRKIYTDEDQDIDVYAEKNRLKQIKAMKNRDKAAVHRQYHNRDKKPHRGPSEPKPSAAKVNALKGMMHKERSKMLGLLEAKIELADLSTELEQMVETVDDIHQEHDHIAAQLEIDKGISKKKRFNALCQIVSWATVGVGALIYLYVLKVQSMEGW</sequence>
<feature type="region of interest" description="Disordered" evidence="2">
    <location>
        <begin position="74"/>
        <end position="103"/>
    </location>
</feature>
<evidence type="ECO:0000256" key="3">
    <source>
        <dbReference type="SAM" id="Phobius"/>
    </source>
</evidence>
<gene>
    <name evidence="4" type="ORF">POBO1169_LOCUS2647</name>
</gene>
<keyword evidence="3" id="KW-1133">Transmembrane helix</keyword>
<accession>A0A7S0QWQ0</accession>